<reference evidence="1" key="1">
    <citation type="journal article" date="2014" name="Front. Microbiol.">
        <title>High frequency of phylogenetically diverse reductive dehalogenase-homologous genes in deep subseafloor sedimentary metagenomes.</title>
        <authorList>
            <person name="Kawai M."/>
            <person name="Futagami T."/>
            <person name="Toyoda A."/>
            <person name="Takaki Y."/>
            <person name="Nishi S."/>
            <person name="Hori S."/>
            <person name="Arai W."/>
            <person name="Tsubouchi T."/>
            <person name="Morono Y."/>
            <person name="Uchiyama I."/>
            <person name="Ito T."/>
            <person name="Fujiyama A."/>
            <person name="Inagaki F."/>
            <person name="Takami H."/>
        </authorList>
    </citation>
    <scope>NUCLEOTIDE SEQUENCE</scope>
    <source>
        <strain evidence="1">Expedition CK06-06</strain>
    </source>
</reference>
<dbReference type="AlphaFoldDB" id="X1PH80"/>
<dbReference type="EMBL" id="BARV01024899">
    <property type="protein sequence ID" value="GAI38375.1"/>
    <property type="molecule type" value="Genomic_DNA"/>
</dbReference>
<comment type="caution">
    <text evidence="1">The sequence shown here is derived from an EMBL/GenBank/DDBJ whole genome shotgun (WGS) entry which is preliminary data.</text>
</comment>
<evidence type="ECO:0000313" key="1">
    <source>
        <dbReference type="EMBL" id="GAI38375.1"/>
    </source>
</evidence>
<gene>
    <name evidence="1" type="ORF">S06H3_40546</name>
</gene>
<organism evidence="1">
    <name type="scientific">marine sediment metagenome</name>
    <dbReference type="NCBI Taxonomy" id="412755"/>
    <lineage>
        <taxon>unclassified sequences</taxon>
        <taxon>metagenomes</taxon>
        <taxon>ecological metagenomes</taxon>
    </lineage>
</organism>
<feature type="non-terminal residue" evidence="1">
    <location>
        <position position="79"/>
    </location>
</feature>
<protein>
    <submittedName>
        <fullName evidence="1">Uncharacterized protein</fullName>
    </submittedName>
</protein>
<sequence>MLTVSLITGSHDNSFHSRISATCLQEITGTPNISLKRGYWISIGNGNYSLCRQMEDGIYFIFINNPFQKEVILDFTPHR</sequence>
<proteinExistence type="predicted"/>
<accession>X1PH80</accession>
<name>X1PH80_9ZZZZ</name>